<proteinExistence type="predicted"/>
<evidence type="ECO:0000313" key="2">
    <source>
        <dbReference type="WBParaSite" id="GPLIN_000239700"/>
    </source>
</evidence>
<dbReference type="Gene3D" id="2.60.120.920">
    <property type="match status" value="1"/>
</dbReference>
<accession>A0A183BP61</accession>
<protein>
    <submittedName>
        <fullName evidence="2">Raftlin</fullName>
    </submittedName>
</protein>
<dbReference type="InterPro" id="IPR043136">
    <property type="entry name" value="B30.2/SPRY_sf"/>
</dbReference>
<evidence type="ECO:0000313" key="1">
    <source>
        <dbReference type="Proteomes" id="UP000050741"/>
    </source>
</evidence>
<reference evidence="1" key="1">
    <citation type="submission" date="2014-05" db="EMBL/GenBank/DDBJ databases">
        <title>The genome and life-stage specific transcriptomes of Globodera pallida elucidate key aspects of plant parasitism by a cyst nematode.</title>
        <authorList>
            <person name="Cotton J.A."/>
            <person name="Lilley C.J."/>
            <person name="Jones L.M."/>
            <person name="Kikuchi T."/>
            <person name="Reid A.J."/>
            <person name="Thorpe P."/>
            <person name="Tsai I.J."/>
            <person name="Beasley H."/>
            <person name="Blok V."/>
            <person name="Cock P.J.A."/>
            <person name="Van den Akker S.E."/>
            <person name="Holroyd N."/>
            <person name="Hunt M."/>
            <person name="Mantelin S."/>
            <person name="Naghra H."/>
            <person name="Pain A."/>
            <person name="Palomares-Rius J.E."/>
            <person name="Zarowiecki M."/>
            <person name="Berriman M."/>
            <person name="Jones J.T."/>
            <person name="Urwin P.E."/>
        </authorList>
    </citation>
    <scope>NUCLEOTIDE SEQUENCE [LARGE SCALE GENOMIC DNA]</scope>
    <source>
        <strain evidence="1">Lindley</strain>
    </source>
</reference>
<organism evidence="1 2">
    <name type="scientific">Globodera pallida</name>
    <name type="common">Potato cyst nematode worm</name>
    <name type="synonym">Heterodera pallida</name>
    <dbReference type="NCBI Taxonomy" id="36090"/>
    <lineage>
        <taxon>Eukaryota</taxon>
        <taxon>Metazoa</taxon>
        <taxon>Ecdysozoa</taxon>
        <taxon>Nematoda</taxon>
        <taxon>Chromadorea</taxon>
        <taxon>Rhabditida</taxon>
        <taxon>Tylenchina</taxon>
        <taxon>Tylenchomorpha</taxon>
        <taxon>Tylenchoidea</taxon>
        <taxon>Heteroderidae</taxon>
        <taxon>Heteroderinae</taxon>
        <taxon>Globodera</taxon>
    </lineage>
</organism>
<reference evidence="2" key="2">
    <citation type="submission" date="2016-06" db="UniProtKB">
        <authorList>
            <consortium name="WormBaseParasite"/>
        </authorList>
    </citation>
    <scope>IDENTIFICATION</scope>
</reference>
<dbReference type="Proteomes" id="UP000050741">
    <property type="component" value="Unassembled WGS sequence"/>
</dbReference>
<dbReference type="WBParaSite" id="GPLIN_000239700">
    <property type="protein sequence ID" value="GPLIN_000239700"/>
    <property type="gene ID" value="GPLIN_000239700"/>
</dbReference>
<name>A0A183BP61_GLOPA</name>
<dbReference type="AlphaFoldDB" id="A0A183BP61"/>
<sequence>MNSIISLFSVDASPAVDKTPGTKTPEDSKQKELIRRFYKIKISGLIAEYTGKNTGFRSVFAEESIPNQESGIFYFEVKYQVMFKLDLPQKKWD</sequence>
<keyword evidence="1" id="KW-1185">Reference proteome</keyword>